<comment type="caution">
    <text evidence="1">The sequence shown here is derived from an EMBL/GenBank/DDBJ whole genome shotgun (WGS) entry which is preliminary data.</text>
</comment>
<proteinExistence type="predicted"/>
<dbReference type="GeneID" id="24782868"/>
<sequence>MEKTGNMTFSGLENKILSIGDQAEMDLWKKRFKTNLHHLKPLYRAKAIRNVIRNRYFKDR</sequence>
<dbReference type="Proteomes" id="UP000600774">
    <property type="component" value="Unassembled WGS sequence"/>
</dbReference>
<name>A0A832SL41_9EURY</name>
<evidence type="ECO:0000313" key="2">
    <source>
        <dbReference type="Proteomes" id="UP000600774"/>
    </source>
</evidence>
<dbReference type="EMBL" id="DUJU01000170">
    <property type="protein sequence ID" value="HIH95292.1"/>
    <property type="molecule type" value="Genomic_DNA"/>
</dbReference>
<reference evidence="1" key="1">
    <citation type="journal article" date="2020" name="bioRxiv">
        <title>A rank-normalized archaeal taxonomy based on genome phylogeny resolves widespread incomplete and uneven classifications.</title>
        <authorList>
            <person name="Rinke C."/>
            <person name="Chuvochina M."/>
            <person name="Mussig A.J."/>
            <person name="Chaumeil P.-A."/>
            <person name="Waite D.W."/>
            <person name="Whitman W.B."/>
            <person name="Parks D.H."/>
            <person name="Hugenholtz P."/>
        </authorList>
    </citation>
    <scope>NUCLEOTIDE SEQUENCE</scope>
    <source>
        <strain evidence="1">UBA8876</strain>
    </source>
</reference>
<gene>
    <name evidence="1" type="ORF">HA338_15120</name>
</gene>
<accession>A0A832SL41</accession>
<dbReference type="RefSeq" id="WP_048065364.1">
    <property type="nucleotide sequence ID" value="NZ_DUJU01000170.1"/>
</dbReference>
<evidence type="ECO:0000313" key="1">
    <source>
        <dbReference type="EMBL" id="HIH95292.1"/>
    </source>
</evidence>
<organism evidence="1 2">
    <name type="scientific">Methanosarcina acetivorans</name>
    <dbReference type="NCBI Taxonomy" id="2214"/>
    <lineage>
        <taxon>Archaea</taxon>
        <taxon>Methanobacteriati</taxon>
        <taxon>Methanobacteriota</taxon>
        <taxon>Stenosarchaea group</taxon>
        <taxon>Methanomicrobia</taxon>
        <taxon>Methanosarcinales</taxon>
        <taxon>Methanosarcinaceae</taxon>
        <taxon>Methanosarcina</taxon>
    </lineage>
</organism>
<protein>
    <submittedName>
        <fullName evidence="1">Uncharacterized protein</fullName>
    </submittedName>
</protein>
<dbReference type="AlphaFoldDB" id="A0A832SL41"/>